<gene>
    <name evidence="5" type="ORF">HLB09_06655</name>
</gene>
<evidence type="ECO:0000313" key="6">
    <source>
        <dbReference type="Proteomes" id="UP000555552"/>
    </source>
</evidence>
<accession>A0A849BN12</accession>
<comment type="similarity">
    <text evidence="3">Belongs to the bacterial histone-like protein family.</text>
</comment>
<dbReference type="SUPFAM" id="SSF47729">
    <property type="entry name" value="IHF-like DNA-binding proteins"/>
    <property type="match status" value="1"/>
</dbReference>
<feature type="compositionally biased region" description="Low complexity" evidence="4">
    <location>
        <begin position="133"/>
        <end position="165"/>
    </location>
</feature>
<dbReference type="SMART" id="SM00411">
    <property type="entry name" value="BHL"/>
    <property type="match status" value="1"/>
</dbReference>
<dbReference type="RefSeq" id="WP_171202609.1">
    <property type="nucleotide sequence ID" value="NZ_JABEMA010000067.1"/>
</dbReference>
<dbReference type="GO" id="GO:0030527">
    <property type="term" value="F:structural constituent of chromatin"/>
    <property type="evidence" value="ECO:0007669"/>
    <property type="project" value="InterPro"/>
</dbReference>
<organism evidence="5 6">
    <name type="scientific">Pseudokineococcus marinus</name>
    <dbReference type="NCBI Taxonomy" id="351215"/>
    <lineage>
        <taxon>Bacteria</taxon>
        <taxon>Bacillati</taxon>
        <taxon>Actinomycetota</taxon>
        <taxon>Actinomycetes</taxon>
        <taxon>Kineosporiales</taxon>
        <taxon>Kineosporiaceae</taxon>
        <taxon>Pseudokineococcus</taxon>
    </lineage>
</organism>
<dbReference type="EMBL" id="JABEMA010000067">
    <property type="protein sequence ID" value="NNH22775.1"/>
    <property type="molecule type" value="Genomic_DNA"/>
</dbReference>
<dbReference type="CDD" id="cd13831">
    <property type="entry name" value="HU"/>
    <property type="match status" value="1"/>
</dbReference>
<reference evidence="5 6" key="1">
    <citation type="submission" date="2020-05" db="EMBL/GenBank/DDBJ databases">
        <title>MicrobeNet Type strains.</title>
        <authorList>
            <person name="Nicholson A.C."/>
        </authorList>
    </citation>
    <scope>NUCLEOTIDE SEQUENCE [LARGE SCALE GENOMIC DNA]</scope>
    <source>
        <strain evidence="5 6">JCM 14547</strain>
    </source>
</reference>
<dbReference type="Pfam" id="PF00216">
    <property type="entry name" value="Bac_DNA_binding"/>
    <property type="match status" value="1"/>
</dbReference>
<feature type="region of interest" description="Disordered" evidence="4">
    <location>
        <begin position="53"/>
        <end position="73"/>
    </location>
</feature>
<dbReference type="Proteomes" id="UP000555552">
    <property type="component" value="Unassembled WGS sequence"/>
</dbReference>
<evidence type="ECO:0000313" key="5">
    <source>
        <dbReference type="EMBL" id="NNH22775.1"/>
    </source>
</evidence>
<evidence type="ECO:0000256" key="1">
    <source>
        <dbReference type="ARBA" id="ARBA00023067"/>
    </source>
</evidence>
<keyword evidence="1" id="KW-0226">DNA condensation</keyword>
<sequence length="206" mass="21126">MNKGELVDVLEERLGSRRAASDAMEAVLDAVVRAVARGERVAISGFGTFERADRAPRTGRNPRTGETVPIAGTSVPRFKPGTAFRAYVSDPGSMPEAVQTDPSAGGALRAVTTRRGGVELADGAPARSRRAPSSRTSSAAPATAAPSGDQPPAAEVADAPEAAEPAPEKVPGGKGKDGKKDGKDGKKAKKKDGKDGKDGKKAKKKS</sequence>
<keyword evidence="2 5" id="KW-0238">DNA-binding</keyword>
<evidence type="ECO:0000256" key="2">
    <source>
        <dbReference type="ARBA" id="ARBA00023125"/>
    </source>
</evidence>
<dbReference type="PANTHER" id="PTHR33175">
    <property type="entry name" value="DNA-BINDING PROTEIN HU"/>
    <property type="match status" value="1"/>
</dbReference>
<name>A0A849BN12_9ACTN</name>
<dbReference type="AlphaFoldDB" id="A0A849BN12"/>
<dbReference type="Gene3D" id="4.10.520.10">
    <property type="entry name" value="IHF-like DNA-binding proteins"/>
    <property type="match status" value="1"/>
</dbReference>
<dbReference type="InterPro" id="IPR020816">
    <property type="entry name" value="Histone-like_DNA-bd_CS"/>
</dbReference>
<evidence type="ECO:0000256" key="3">
    <source>
        <dbReference type="RuleBase" id="RU003939"/>
    </source>
</evidence>
<dbReference type="PRINTS" id="PR01727">
    <property type="entry name" value="DNABINDINGHU"/>
</dbReference>
<dbReference type="GO" id="GO:0030261">
    <property type="term" value="P:chromosome condensation"/>
    <property type="evidence" value="ECO:0007669"/>
    <property type="project" value="UniProtKB-KW"/>
</dbReference>
<evidence type="ECO:0000256" key="4">
    <source>
        <dbReference type="SAM" id="MobiDB-lite"/>
    </source>
</evidence>
<protein>
    <submittedName>
        <fullName evidence="5">HU family DNA-binding protein</fullName>
    </submittedName>
</protein>
<dbReference type="PROSITE" id="PS00045">
    <property type="entry name" value="HISTONE_LIKE"/>
    <property type="match status" value="1"/>
</dbReference>
<keyword evidence="6" id="KW-1185">Reference proteome</keyword>
<dbReference type="GO" id="GO:0005829">
    <property type="term" value="C:cytosol"/>
    <property type="evidence" value="ECO:0007669"/>
    <property type="project" value="TreeGrafter"/>
</dbReference>
<proteinExistence type="inferred from homology"/>
<dbReference type="GO" id="GO:0003677">
    <property type="term" value="F:DNA binding"/>
    <property type="evidence" value="ECO:0007669"/>
    <property type="project" value="UniProtKB-KW"/>
</dbReference>
<dbReference type="InterPro" id="IPR000119">
    <property type="entry name" value="Hist_DNA-bd"/>
</dbReference>
<dbReference type="InterPro" id="IPR010992">
    <property type="entry name" value="IHF-like_DNA-bd_dom_sf"/>
</dbReference>
<feature type="region of interest" description="Disordered" evidence="4">
    <location>
        <begin position="90"/>
        <end position="206"/>
    </location>
</feature>
<feature type="compositionally biased region" description="Basic and acidic residues" evidence="4">
    <location>
        <begin position="174"/>
        <end position="185"/>
    </location>
</feature>
<dbReference type="PANTHER" id="PTHR33175:SF3">
    <property type="entry name" value="DNA-BINDING PROTEIN HU-BETA"/>
    <property type="match status" value="1"/>
</dbReference>
<comment type="caution">
    <text evidence="5">The sequence shown here is derived from an EMBL/GenBank/DDBJ whole genome shotgun (WGS) entry which is preliminary data.</text>
</comment>